<reference evidence="2" key="1">
    <citation type="submission" date="2022-11" db="UniProtKB">
        <authorList>
            <consortium name="WormBaseParasite"/>
        </authorList>
    </citation>
    <scope>IDENTIFICATION</scope>
</reference>
<evidence type="ECO:0000313" key="2">
    <source>
        <dbReference type="WBParaSite" id="PS1159_v2.g21966.t1"/>
    </source>
</evidence>
<accession>A0AC35FZ79</accession>
<dbReference type="WBParaSite" id="PS1159_v2.g21966.t1">
    <property type="protein sequence ID" value="PS1159_v2.g21966.t1"/>
    <property type="gene ID" value="PS1159_v2.g21966"/>
</dbReference>
<name>A0AC35FZ79_9BILA</name>
<protein>
    <submittedName>
        <fullName evidence="2">Uncharacterized protein</fullName>
    </submittedName>
</protein>
<sequence length="111" mass="13033">MALIPCIEKLEERQINLTKKSRLLSEIASELCDIVSLRMQTIDRAMEQLKLRHDVESARSSSRENPHSPTYQLRKWLQNIESKLEKFRSEISLTKNLCDLQRLCADQQISY</sequence>
<dbReference type="Proteomes" id="UP000887580">
    <property type="component" value="Unplaced"/>
</dbReference>
<evidence type="ECO:0000313" key="1">
    <source>
        <dbReference type="Proteomes" id="UP000887580"/>
    </source>
</evidence>
<organism evidence="1 2">
    <name type="scientific">Panagrolaimus sp. PS1159</name>
    <dbReference type="NCBI Taxonomy" id="55785"/>
    <lineage>
        <taxon>Eukaryota</taxon>
        <taxon>Metazoa</taxon>
        <taxon>Ecdysozoa</taxon>
        <taxon>Nematoda</taxon>
        <taxon>Chromadorea</taxon>
        <taxon>Rhabditida</taxon>
        <taxon>Tylenchina</taxon>
        <taxon>Panagrolaimomorpha</taxon>
        <taxon>Panagrolaimoidea</taxon>
        <taxon>Panagrolaimidae</taxon>
        <taxon>Panagrolaimus</taxon>
    </lineage>
</organism>
<proteinExistence type="predicted"/>